<sequence>MDADIVAAAAGLGTGLSLIVAIGAQNAFVLRQGIRRQHVPAIVGICALSDAVLIALGVAGLGALVRGFPGVITAVAWIGGAFLVGYGLLAARRALRPGRLVEGPAGAAAGGGGSLASSVLSCLGFTWLNPHVYLDTVLLLGSVAAGYGPARWMFALGAATGSVLWFSGLGFGARLLGPVFARPGAWRTLDLLIAATMLAMGVALVLRT</sequence>
<organism evidence="7 8">
    <name type="scientific">Streptacidiphilus cavernicola</name>
    <dbReference type="NCBI Taxonomy" id="3342716"/>
    <lineage>
        <taxon>Bacteria</taxon>
        <taxon>Bacillati</taxon>
        <taxon>Actinomycetota</taxon>
        <taxon>Actinomycetes</taxon>
        <taxon>Kitasatosporales</taxon>
        <taxon>Streptomycetaceae</taxon>
        <taxon>Streptacidiphilus</taxon>
    </lineage>
</organism>
<dbReference type="Proteomes" id="UP001592528">
    <property type="component" value="Unassembled WGS sequence"/>
</dbReference>
<evidence type="ECO:0000256" key="2">
    <source>
        <dbReference type="ARBA" id="ARBA00022475"/>
    </source>
</evidence>
<proteinExistence type="predicted"/>
<evidence type="ECO:0000256" key="1">
    <source>
        <dbReference type="ARBA" id="ARBA00004651"/>
    </source>
</evidence>
<accession>A0ABV6UU23</accession>
<evidence type="ECO:0000313" key="7">
    <source>
        <dbReference type="EMBL" id="MFC1404951.1"/>
    </source>
</evidence>
<comment type="caution">
    <text evidence="7">The sequence shown here is derived from an EMBL/GenBank/DDBJ whole genome shotgun (WGS) entry which is preliminary data.</text>
</comment>
<evidence type="ECO:0000256" key="5">
    <source>
        <dbReference type="ARBA" id="ARBA00023136"/>
    </source>
</evidence>
<feature type="transmembrane region" description="Helical" evidence="6">
    <location>
        <begin position="71"/>
        <end position="91"/>
    </location>
</feature>
<keyword evidence="8" id="KW-1185">Reference proteome</keyword>
<dbReference type="RefSeq" id="WP_030257944.1">
    <property type="nucleotide sequence ID" value="NZ_JBHEZZ010000017.1"/>
</dbReference>
<evidence type="ECO:0000313" key="8">
    <source>
        <dbReference type="Proteomes" id="UP001592528"/>
    </source>
</evidence>
<gene>
    <name evidence="7" type="ORF">ACEZDJ_27080</name>
</gene>
<feature type="transmembrane region" description="Helical" evidence="6">
    <location>
        <begin position="41"/>
        <end position="65"/>
    </location>
</feature>
<comment type="subcellular location">
    <subcellularLocation>
        <location evidence="1">Cell membrane</location>
        <topology evidence="1">Multi-pass membrane protein</topology>
    </subcellularLocation>
</comment>
<keyword evidence="4 6" id="KW-1133">Transmembrane helix</keyword>
<dbReference type="EMBL" id="JBHEZZ010000017">
    <property type="protein sequence ID" value="MFC1404951.1"/>
    <property type="molecule type" value="Genomic_DNA"/>
</dbReference>
<reference evidence="7 8" key="1">
    <citation type="submission" date="2024-09" db="EMBL/GenBank/DDBJ databases">
        <authorList>
            <person name="Lee S.D."/>
        </authorList>
    </citation>
    <scope>NUCLEOTIDE SEQUENCE [LARGE SCALE GENOMIC DNA]</scope>
    <source>
        <strain evidence="7 8">N1-5</strain>
    </source>
</reference>
<evidence type="ECO:0000256" key="3">
    <source>
        <dbReference type="ARBA" id="ARBA00022692"/>
    </source>
</evidence>
<feature type="transmembrane region" description="Helical" evidence="6">
    <location>
        <begin position="6"/>
        <end position="29"/>
    </location>
</feature>
<keyword evidence="5 6" id="KW-0472">Membrane</keyword>
<dbReference type="PANTHER" id="PTHR30086:SF20">
    <property type="entry name" value="ARGININE EXPORTER PROTEIN ARGO-RELATED"/>
    <property type="match status" value="1"/>
</dbReference>
<feature type="transmembrane region" description="Helical" evidence="6">
    <location>
        <begin position="152"/>
        <end position="176"/>
    </location>
</feature>
<keyword evidence="3 6" id="KW-0812">Transmembrane</keyword>
<protein>
    <submittedName>
        <fullName evidence="7">LysE/ArgO family amino acid transporter</fullName>
    </submittedName>
</protein>
<keyword evidence="2" id="KW-1003">Cell membrane</keyword>
<dbReference type="InterPro" id="IPR001123">
    <property type="entry name" value="LeuE-type"/>
</dbReference>
<dbReference type="Pfam" id="PF01810">
    <property type="entry name" value="LysE"/>
    <property type="match status" value="1"/>
</dbReference>
<name>A0ABV6UU23_9ACTN</name>
<evidence type="ECO:0000256" key="4">
    <source>
        <dbReference type="ARBA" id="ARBA00022989"/>
    </source>
</evidence>
<evidence type="ECO:0000256" key="6">
    <source>
        <dbReference type="SAM" id="Phobius"/>
    </source>
</evidence>
<feature type="transmembrane region" description="Helical" evidence="6">
    <location>
        <begin position="188"/>
        <end position="206"/>
    </location>
</feature>
<dbReference type="PANTHER" id="PTHR30086">
    <property type="entry name" value="ARGININE EXPORTER PROTEIN ARGO"/>
    <property type="match status" value="1"/>
</dbReference>